<accession>A0A9D7DY26</accession>
<dbReference type="InterPro" id="IPR013325">
    <property type="entry name" value="RNA_pol_sigma_r2"/>
</dbReference>
<dbReference type="InterPro" id="IPR007627">
    <property type="entry name" value="RNA_pol_sigma70_r2"/>
</dbReference>
<proteinExistence type="inferred from homology"/>
<dbReference type="Pfam" id="PF08281">
    <property type="entry name" value="Sigma70_r4_2"/>
    <property type="match status" value="1"/>
</dbReference>
<feature type="compositionally biased region" description="Basic and acidic residues" evidence="5">
    <location>
        <begin position="94"/>
        <end position="106"/>
    </location>
</feature>
<dbReference type="InterPro" id="IPR013324">
    <property type="entry name" value="RNA_pol_sigma_r3/r4-like"/>
</dbReference>
<dbReference type="EMBL" id="JADJEV010000003">
    <property type="protein sequence ID" value="MBK6972931.1"/>
    <property type="molecule type" value="Genomic_DNA"/>
</dbReference>
<evidence type="ECO:0000313" key="8">
    <source>
        <dbReference type="EMBL" id="MBK6972931.1"/>
    </source>
</evidence>
<feature type="domain" description="RNA polymerase sigma-70 region 2" evidence="6">
    <location>
        <begin position="31"/>
        <end position="97"/>
    </location>
</feature>
<keyword evidence="3" id="KW-0731">Sigma factor</keyword>
<protein>
    <submittedName>
        <fullName evidence="8">Sigma-70 family RNA polymerase sigma factor</fullName>
    </submittedName>
</protein>
<comment type="caution">
    <text evidence="8">The sequence shown here is derived from an EMBL/GenBank/DDBJ whole genome shotgun (WGS) entry which is preliminary data.</text>
</comment>
<evidence type="ECO:0000256" key="4">
    <source>
        <dbReference type="ARBA" id="ARBA00023163"/>
    </source>
</evidence>
<dbReference type="GO" id="GO:0003677">
    <property type="term" value="F:DNA binding"/>
    <property type="evidence" value="ECO:0007669"/>
    <property type="project" value="InterPro"/>
</dbReference>
<dbReference type="SUPFAM" id="SSF88946">
    <property type="entry name" value="Sigma2 domain of RNA polymerase sigma factors"/>
    <property type="match status" value="1"/>
</dbReference>
<gene>
    <name evidence="8" type="ORF">IPH26_08205</name>
</gene>
<dbReference type="Gene3D" id="1.10.1740.10">
    <property type="match status" value="1"/>
</dbReference>
<dbReference type="InterPro" id="IPR036388">
    <property type="entry name" value="WH-like_DNA-bd_sf"/>
</dbReference>
<dbReference type="PANTHER" id="PTHR43133">
    <property type="entry name" value="RNA POLYMERASE ECF-TYPE SIGMA FACTO"/>
    <property type="match status" value="1"/>
</dbReference>
<keyword evidence="4" id="KW-0804">Transcription</keyword>
<name>A0A9D7DY26_9PROT</name>
<reference evidence="8" key="1">
    <citation type="submission" date="2020-10" db="EMBL/GenBank/DDBJ databases">
        <title>Connecting structure to function with the recovery of over 1000 high-quality activated sludge metagenome-assembled genomes encoding full-length rRNA genes using long-read sequencing.</title>
        <authorList>
            <person name="Singleton C.M."/>
            <person name="Petriglieri F."/>
            <person name="Kristensen J.M."/>
            <person name="Kirkegaard R.H."/>
            <person name="Michaelsen T.Y."/>
            <person name="Andersen M.H."/>
            <person name="Karst S.M."/>
            <person name="Dueholm M.S."/>
            <person name="Nielsen P.H."/>
            <person name="Albertsen M."/>
        </authorList>
    </citation>
    <scope>NUCLEOTIDE SEQUENCE</scope>
    <source>
        <strain evidence="8">Bjer_18-Q3-R1-45_BAT3C.347</strain>
    </source>
</reference>
<dbReference type="Pfam" id="PF04542">
    <property type="entry name" value="Sigma70_r2"/>
    <property type="match status" value="1"/>
</dbReference>
<organism evidence="8 9">
    <name type="scientific">Candidatus Methylophosphatis roskildensis</name>
    <dbReference type="NCBI Taxonomy" id="2899263"/>
    <lineage>
        <taxon>Bacteria</taxon>
        <taxon>Pseudomonadati</taxon>
        <taxon>Pseudomonadota</taxon>
        <taxon>Betaproteobacteria</taxon>
        <taxon>Nitrosomonadales</taxon>
        <taxon>Sterolibacteriaceae</taxon>
        <taxon>Candidatus Methylophosphatis</taxon>
    </lineage>
</organism>
<evidence type="ECO:0000313" key="9">
    <source>
        <dbReference type="Proteomes" id="UP000807785"/>
    </source>
</evidence>
<comment type="similarity">
    <text evidence="1">Belongs to the sigma-70 factor family. ECF subfamily.</text>
</comment>
<dbReference type="InterPro" id="IPR014284">
    <property type="entry name" value="RNA_pol_sigma-70_dom"/>
</dbReference>
<evidence type="ECO:0000259" key="7">
    <source>
        <dbReference type="Pfam" id="PF08281"/>
    </source>
</evidence>
<dbReference type="PANTHER" id="PTHR43133:SF66">
    <property type="entry name" value="ECF RNA POLYMERASE SIGMA FACTOR SIGK"/>
    <property type="match status" value="1"/>
</dbReference>
<evidence type="ECO:0000256" key="5">
    <source>
        <dbReference type="SAM" id="MobiDB-lite"/>
    </source>
</evidence>
<dbReference type="SUPFAM" id="SSF88659">
    <property type="entry name" value="Sigma3 and sigma4 domains of RNA polymerase sigma factors"/>
    <property type="match status" value="1"/>
</dbReference>
<evidence type="ECO:0000256" key="1">
    <source>
        <dbReference type="ARBA" id="ARBA00010641"/>
    </source>
</evidence>
<dbReference type="NCBIfam" id="TIGR02937">
    <property type="entry name" value="sigma70-ECF"/>
    <property type="match status" value="1"/>
</dbReference>
<feature type="domain" description="RNA polymerase sigma factor 70 region 4 type 2" evidence="7">
    <location>
        <begin position="132"/>
        <end position="183"/>
    </location>
</feature>
<dbReference type="AlphaFoldDB" id="A0A9D7DY26"/>
<sequence>MPESGPDSNELRLREWIARISRGDELALGQLYDATIGRVYGLALRITRNAQLAEEVAEDVYWQVWRQALRFDAARGHAIGWLLTITRSRALDSLRRGDEAQPHPEPESLITGEVSSDGDPQDLLEAVQRDHQLHAALATLDALPRQLLALAFFRGLTHEEIATHCALPLGTVKSHIRRALAALKRVLSPEIAATESTS</sequence>
<dbReference type="GO" id="GO:0006352">
    <property type="term" value="P:DNA-templated transcription initiation"/>
    <property type="evidence" value="ECO:0007669"/>
    <property type="project" value="InterPro"/>
</dbReference>
<feature type="region of interest" description="Disordered" evidence="5">
    <location>
        <begin position="94"/>
        <end position="115"/>
    </location>
</feature>
<evidence type="ECO:0000256" key="2">
    <source>
        <dbReference type="ARBA" id="ARBA00023015"/>
    </source>
</evidence>
<dbReference type="InterPro" id="IPR039425">
    <property type="entry name" value="RNA_pol_sigma-70-like"/>
</dbReference>
<evidence type="ECO:0000256" key="3">
    <source>
        <dbReference type="ARBA" id="ARBA00023082"/>
    </source>
</evidence>
<dbReference type="CDD" id="cd06171">
    <property type="entry name" value="Sigma70_r4"/>
    <property type="match status" value="1"/>
</dbReference>
<keyword evidence="2" id="KW-0805">Transcription regulation</keyword>
<dbReference type="InterPro" id="IPR013249">
    <property type="entry name" value="RNA_pol_sigma70_r4_t2"/>
</dbReference>
<dbReference type="Proteomes" id="UP000807785">
    <property type="component" value="Unassembled WGS sequence"/>
</dbReference>
<evidence type="ECO:0000259" key="6">
    <source>
        <dbReference type="Pfam" id="PF04542"/>
    </source>
</evidence>
<dbReference type="Gene3D" id="1.10.10.10">
    <property type="entry name" value="Winged helix-like DNA-binding domain superfamily/Winged helix DNA-binding domain"/>
    <property type="match status" value="1"/>
</dbReference>
<dbReference type="GO" id="GO:0016987">
    <property type="term" value="F:sigma factor activity"/>
    <property type="evidence" value="ECO:0007669"/>
    <property type="project" value="UniProtKB-KW"/>
</dbReference>